<evidence type="ECO:0000259" key="3">
    <source>
        <dbReference type="Pfam" id="PF20153"/>
    </source>
</evidence>
<dbReference type="AlphaFoldDB" id="A0A164M6Z9"/>
<organism evidence="4 5">
    <name type="scientific">Sistotremastrum niveocremeum HHB9708</name>
    <dbReference type="NCBI Taxonomy" id="1314777"/>
    <lineage>
        <taxon>Eukaryota</taxon>
        <taxon>Fungi</taxon>
        <taxon>Dikarya</taxon>
        <taxon>Basidiomycota</taxon>
        <taxon>Agaricomycotina</taxon>
        <taxon>Agaricomycetes</taxon>
        <taxon>Sistotremastrales</taxon>
        <taxon>Sistotremastraceae</taxon>
        <taxon>Sertulicium</taxon>
        <taxon>Sertulicium niveocremeum</taxon>
    </lineage>
</organism>
<evidence type="ECO:0000313" key="4">
    <source>
        <dbReference type="EMBL" id="KZS86426.1"/>
    </source>
</evidence>
<reference evidence="4 5" key="1">
    <citation type="journal article" date="2016" name="Mol. Biol. Evol.">
        <title>Comparative Genomics of Early-Diverging Mushroom-Forming Fungi Provides Insights into the Origins of Lignocellulose Decay Capabilities.</title>
        <authorList>
            <person name="Nagy L.G."/>
            <person name="Riley R."/>
            <person name="Tritt A."/>
            <person name="Adam C."/>
            <person name="Daum C."/>
            <person name="Floudas D."/>
            <person name="Sun H."/>
            <person name="Yadav J.S."/>
            <person name="Pangilinan J."/>
            <person name="Larsson K.H."/>
            <person name="Matsuura K."/>
            <person name="Barry K."/>
            <person name="Labutti K."/>
            <person name="Kuo R."/>
            <person name="Ohm R.A."/>
            <person name="Bhattacharya S.S."/>
            <person name="Shirouzu T."/>
            <person name="Yoshinaga Y."/>
            <person name="Martin F.M."/>
            <person name="Grigoriev I.V."/>
            <person name="Hibbett D.S."/>
        </authorList>
    </citation>
    <scope>NUCLEOTIDE SEQUENCE [LARGE SCALE GENOMIC DNA]</scope>
    <source>
        <strain evidence="4 5">HHB9708</strain>
    </source>
</reference>
<feature type="domain" description="DUF6535" evidence="3">
    <location>
        <begin position="540"/>
        <end position="715"/>
    </location>
</feature>
<feature type="transmembrane region" description="Helical" evidence="2">
    <location>
        <begin position="691"/>
        <end position="715"/>
    </location>
</feature>
<dbReference type="InterPro" id="IPR045338">
    <property type="entry name" value="DUF6535"/>
</dbReference>
<evidence type="ECO:0000313" key="5">
    <source>
        <dbReference type="Proteomes" id="UP000076722"/>
    </source>
</evidence>
<feature type="region of interest" description="Disordered" evidence="1">
    <location>
        <begin position="404"/>
        <end position="462"/>
    </location>
</feature>
<dbReference type="EMBL" id="KV419504">
    <property type="protein sequence ID" value="KZS86426.1"/>
    <property type="molecule type" value="Genomic_DNA"/>
</dbReference>
<evidence type="ECO:0000256" key="2">
    <source>
        <dbReference type="SAM" id="Phobius"/>
    </source>
</evidence>
<gene>
    <name evidence="4" type="ORF">SISNIDRAFT_504140</name>
</gene>
<keyword evidence="2" id="KW-1133">Transmembrane helix</keyword>
<sequence>MKTGNCFTSDSEGVMIGFGYDSKVIAASPGLFYTGRGFVHGMRPDDAEDNCVPRPATQISDEGAGRMITERMIQRWLEVGMVLIKVWWSEATLAARKWAVQRILDDNLKILLSGLTARPERAVLRPENVGGFAYAVGEVLLANMKFLEKGKEEQDAPASGWRSASSENCRSQVSLLDIQIRSLEELVKRQSIHLWTLLIPENTKKERGNIIRVSGAVSGTRFELQRNQILPQRNLLKNSDSTRWTLVQNSILHEIELFQYSRDLLHIRAPFTRRLWQQDEESDAIGQEESATMVALPRNPEPPDPNIAPLILSDMNSTPPESIWPTSPPDPFDTPLFNRLISLIEKQTATLEEQRAVMEEQRDVMKDMRLALDACRITEPVNTTLTAGPKELSQATRATNLDDIVSRASSPDSQPPASILPTSIMMNTAPISTSDPDDPDDSRVGYSAAQHSNEPADVEGAADVHPIRDAERKVETAAPKSSRGHIHDAIMMLNETMKRVNDTLLDHGSKLNVLIRDALKDDQPYDLKPMEDESTCTALYEIAMARTKEQVDEWIKRMDVSLVFVCDVGIKKKRRLTIPSYQIALFSAVLTAFLIPAIQNLFPSSTSSTSDSPPQLPDISLQNVCILNYLALTLAVRVVIVDVQQILDAVLCVLGRQWMSHLTTRPEGSTYRERLLRHVERERVAKRWLQYLVEGLHIILLGSIGLFMTGLLYQFRNIAGSFDEDAPSLLITWKVGLSFSSVILAVVAAATIHALLYEVSPFGGPFGKLLLKVIKTLSRFFELLADLLFEDLSRWLKARISWIPWDSMINVLVLVSMVPLLLSKVLIEVWRVEFNIKDNEKLVVAFMDLIAEASDPKLLERAVGSFSYVQWFEDEEGTADQLEKTENRLLATDTSVRVRETLKARAHDFIPYGTKNWMKVGPGLTKELVQSFPAFQSYPERFTKKFLDTSFREDNADLRAPADIDVDTVPISDSHSAIPMLPLTHPPPVIASSDRESEPPLAPDSWVVFDQLSTLENAHQED</sequence>
<dbReference type="Proteomes" id="UP000076722">
    <property type="component" value="Unassembled WGS sequence"/>
</dbReference>
<feature type="region of interest" description="Disordered" evidence="1">
    <location>
        <begin position="976"/>
        <end position="1003"/>
    </location>
</feature>
<feature type="transmembrane region" description="Helical" evidence="2">
    <location>
        <begin position="735"/>
        <end position="757"/>
    </location>
</feature>
<accession>A0A164M6Z9</accession>
<dbReference type="Pfam" id="PF20153">
    <property type="entry name" value="DUF6535"/>
    <property type="match status" value="1"/>
</dbReference>
<keyword evidence="2" id="KW-0472">Membrane</keyword>
<protein>
    <recommendedName>
        <fullName evidence="3">DUF6535 domain-containing protein</fullName>
    </recommendedName>
</protein>
<feature type="compositionally biased region" description="Polar residues" evidence="1">
    <location>
        <begin position="407"/>
        <end position="433"/>
    </location>
</feature>
<keyword evidence="2" id="KW-0812">Transmembrane</keyword>
<evidence type="ECO:0000256" key="1">
    <source>
        <dbReference type="SAM" id="MobiDB-lite"/>
    </source>
</evidence>
<name>A0A164M6Z9_9AGAM</name>
<keyword evidence="5" id="KW-1185">Reference proteome</keyword>
<proteinExistence type="predicted"/>